<name>A0A0G1FDS9_9BACT</name>
<feature type="domain" description="PIN" evidence="1">
    <location>
        <begin position="2"/>
        <end position="112"/>
    </location>
</feature>
<dbReference type="Pfam" id="PF13470">
    <property type="entry name" value="PIN_3"/>
    <property type="match status" value="1"/>
</dbReference>
<accession>A0A0G1FDS9</accession>
<sequence length="133" mass="14844">MKCVVLDTNILVSAIVYGGKPQYILNLVVEKKIQAVTSYILLAELLEALSKKFPLSTGDLDLVEIQIKQNFIITTPRSTLKVVRDDTDNKVLEAAIEGNCTYIITGDRDLLDLVSYKNIKILTASEFLQIVKE</sequence>
<dbReference type="PANTHER" id="PTHR34610">
    <property type="entry name" value="SSL7007 PROTEIN"/>
    <property type="match status" value="1"/>
</dbReference>
<evidence type="ECO:0000313" key="3">
    <source>
        <dbReference type="Proteomes" id="UP000034050"/>
    </source>
</evidence>
<gene>
    <name evidence="2" type="ORF">UV61_C0022G0008</name>
</gene>
<protein>
    <recommendedName>
        <fullName evidence="1">PIN domain-containing protein</fullName>
    </recommendedName>
</protein>
<comment type="caution">
    <text evidence="2">The sequence shown here is derived from an EMBL/GenBank/DDBJ whole genome shotgun (WGS) entry which is preliminary data.</text>
</comment>
<dbReference type="SMART" id="SM00670">
    <property type="entry name" value="PINc"/>
    <property type="match status" value="1"/>
</dbReference>
<dbReference type="InterPro" id="IPR002850">
    <property type="entry name" value="PIN_toxin-like"/>
</dbReference>
<dbReference type="InterPro" id="IPR029060">
    <property type="entry name" value="PIN-like_dom_sf"/>
</dbReference>
<dbReference type="PANTHER" id="PTHR34610:SF4">
    <property type="entry name" value="SLL8027 PROTEIN"/>
    <property type="match status" value="1"/>
</dbReference>
<evidence type="ECO:0000259" key="1">
    <source>
        <dbReference type="SMART" id="SM00670"/>
    </source>
</evidence>
<dbReference type="Proteomes" id="UP000034050">
    <property type="component" value="Unassembled WGS sequence"/>
</dbReference>
<dbReference type="EMBL" id="LCFD01000022">
    <property type="protein sequence ID" value="KKS85003.1"/>
    <property type="molecule type" value="Genomic_DNA"/>
</dbReference>
<organism evidence="2 3">
    <name type="scientific">Candidatus Gottesmanbacteria bacterium GW2011_GWB1_43_11</name>
    <dbReference type="NCBI Taxonomy" id="1618446"/>
    <lineage>
        <taxon>Bacteria</taxon>
        <taxon>Candidatus Gottesmaniibacteriota</taxon>
    </lineage>
</organism>
<evidence type="ECO:0000313" key="2">
    <source>
        <dbReference type="EMBL" id="KKS85003.1"/>
    </source>
</evidence>
<dbReference type="Gene3D" id="3.40.50.1010">
    <property type="entry name" value="5'-nuclease"/>
    <property type="match status" value="1"/>
</dbReference>
<dbReference type="SUPFAM" id="SSF88723">
    <property type="entry name" value="PIN domain-like"/>
    <property type="match status" value="1"/>
</dbReference>
<proteinExistence type="predicted"/>
<dbReference type="AlphaFoldDB" id="A0A0G1FDS9"/>
<dbReference type="InterPro" id="IPR002716">
    <property type="entry name" value="PIN_dom"/>
</dbReference>
<dbReference type="STRING" id="1618446.UV61_C0022G0008"/>
<reference evidence="2 3" key="1">
    <citation type="journal article" date="2015" name="Nature">
        <title>rRNA introns, odd ribosomes, and small enigmatic genomes across a large radiation of phyla.</title>
        <authorList>
            <person name="Brown C.T."/>
            <person name="Hug L.A."/>
            <person name="Thomas B.C."/>
            <person name="Sharon I."/>
            <person name="Castelle C.J."/>
            <person name="Singh A."/>
            <person name="Wilkins M.J."/>
            <person name="Williams K.H."/>
            <person name="Banfield J.F."/>
        </authorList>
    </citation>
    <scope>NUCLEOTIDE SEQUENCE [LARGE SCALE GENOMIC DNA]</scope>
</reference>
<dbReference type="NCBIfam" id="TIGR00305">
    <property type="entry name" value="putative toxin-antitoxin system toxin component, PIN family"/>
    <property type="match status" value="1"/>
</dbReference>